<accession>A0AAE3XR03</accession>
<comment type="caution">
    <text evidence="3">The sequence shown here is derived from an EMBL/GenBank/DDBJ whole genome shotgun (WGS) entry which is preliminary data.</text>
</comment>
<name>A0AAE3XR03_9BACT</name>
<dbReference type="GO" id="GO:0046690">
    <property type="term" value="P:response to tellurium ion"/>
    <property type="evidence" value="ECO:0007669"/>
    <property type="project" value="UniProtKB-KW"/>
</dbReference>
<keyword evidence="4" id="KW-1185">Reference proteome</keyword>
<organism evidence="3 4">
    <name type="scientific">Aureibacter tunicatorum</name>
    <dbReference type="NCBI Taxonomy" id="866807"/>
    <lineage>
        <taxon>Bacteria</taxon>
        <taxon>Pseudomonadati</taxon>
        <taxon>Bacteroidota</taxon>
        <taxon>Cytophagia</taxon>
        <taxon>Cytophagales</taxon>
        <taxon>Persicobacteraceae</taxon>
        <taxon>Aureibacter</taxon>
    </lineage>
</organism>
<dbReference type="EMBL" id="JAVDQD010000004">
    <property type="protein sequence ID" value="MDR6240404.1"/>
    <property type="molecule type" value="Genomic_DNA"/>
</dbReference>
<protein>
    <submittedName>
        <fullName evidence="3">Tellurium resistance protein TerZ</fullName>
    </submittedName>
</protein>
<evidence type="ECO:0000313" key="4">
    <source>
        <dbReference type="Proteomes" id="UP001185092"/>
    </source>
</evidence>
<dbReference type="Proteomes" id="UP001185092">
    <property type="component" value="Unassembled WGS sequence"/>
</dbReference>
<dbReference type="Gene3D" id="2.60.60.30">
    <property type="entry name" value="sav2460 like domains"/>
    <property type="match status" value="1"/>
</dbReference>
<dbReference type="PANTHER" id="PTHR32097:SF17">
    <property type="entry name" value="CAMP-BINDING PROTEIN 1-RELATED"/>
    <property type="match status" value="1"/>
</dbReference>
<dbReference type="PANTHER" id="PTHR32097">
    <property type="entry name" value="CAMP-BINDING PROTEIN 1-RELATED"/>
    <property type="match status" value="1"/>
</dbReference>
<dbReference type="Pfam" id="PF02342">
    <property type="entry name" value="TerD"/>
    <property type="match status" value="1"/>
</dbReference>
<sequence length="204" mass="22611">MAINLSKGQKINLKKDSGKSLDSFCVGLNWGAIEGKAFFGLMSTTSSVDLDGSCIQFDDEGNDFDCVYYGHLKSNDRSIAHSGDDLTGDIGGDDGLDNEVISVDLSIVNPNVTQIYFVLNSYKKQDFASIPYARIRMYEGTAKSVEKVFAKFDVSSEPQYAGHVSMIMGKLYKRNGEWKFHAIGEAIKDRDLDSTILRIKESYI</sequence>
<dbReference type="AlphaFoldDB" id="A0AAE3XR03"/>
<dbReference type="CDD" id="cd06974">
    <property type="entry name" value="TerD_like"/>
    <property type="match status" value="1"/>
</dbReference>
<proteinExistence type="predicted"/>
<evidence type="ECO:0000313" key="3">
    <source>
        <dbReference type="EMBL" id="MDR6240404.1"/>
    </source>
</evidence>
<keyword evidence="1" id="KW-0778">Tellurium resistance</keyword>
<feature type="domain" description="TerD" evidence="2">
    <location>
        <begin position="1"/>
        <end position="189"/>
    </location>
</feature>
<evidence type="ECO:0000256" key="1">
    <source>
        <dbReference type="ARBA" id="ARBA00022686"/>
    </source>
</evidence>
<evidence type="ECO:0000259" key="2">
    <source>
        <dbReference type="Pfam" id="PF02342"/>
    </source>
</evidence>
<reference evidence="3" key="1">
    <citation type="submission" date="2023-07" db="EMBL/GenBank/DDBJ databases">
        <title>Genomic Encyclopedia of Type Strains, Phase IV (KMG-IV): sequencing the most valuable type-strain genomes for metagenomic binning, comparative biology and taxonomic classification.</title>
        <authorList>
            <person name="Goeker M."/>
        </authorList>
    </citation>
    <scope>NUCLEOTIDE SEQUENCE</scope>
    <source>
        <strain evidence="3">DSM 26174</strain>
    </source>
</reference>
<gene>
    <name evidence="3" type="ORF">HNQ88_003470</name>
</gene>
<dbReference type="InterPro" id="IPR051324">
    <property type="entry name" value="Stress/Tellurium_Resist"/>
</dbReference>
<dbReference type="RefSeq" id="WP_309940320.1">
    <property type="nucleotide sequence ID" value="NZ_AP025305.1"/>
</dbReference>
<dbReference type="InterPro" id="IPR003325">
    <property type="entry name" value="TerD"/>
</dbReference>